<dbReference type="RefSeq" id="WP_066676027.1">
    <property type="nucleotide sequence ID" value="NZ_CABMIZ010000013.1"/>
</dbReference>
<feature type="compositionally biased region" description="Polar residues" evidence="1">
    <location>
        <begin position="130"/>
        <end position="145"/>
    </location>
</feature>
<dbReference type="AlphaFoldDB" id="A0A9N7PMU4"/>
<feature type="compositionally biased region" description="Basic and acidic residues" evidence="1">
    <location>
        <begin position="118"/>
        <end position="128"/>
    </location>
</feature>
<dbReference type="NCBIfam" id="TIGR02830">
    <property type="entry name" value="spore_III_AG"/>
    <property type="match status" value="1"/>
</dbReference>
<feature type="transmembrane region" description="Helical" evidence="2">
    <location>
        <begin position="20"/>
        <end position="39"/>
    </location>
</feature>
<name>A0A9N7PMU4_CLOSE</name>
<dbReference type="KEGG" id="csep:CP523_15040"/>
<protein>
    <submittedName>
        <fullName evidence="3">Stage III sporulation protein AG</fullName>
    </submittedName>
</protein>
<dbReference type="GeneID" id="303562004"/>
<dbReference type="OrthoDB" id="1634070at2"/>
<accession>A0A9N7PMU4</accession>
<gene>
    <name evidence="3" type="primary">spoIIIAG</name>
    <name evidence="3" type="ORF">CP523_15040</name>
    <name evidence="4" type="ORF">NH397_07480</name>
</gene>
<dbReference type="Proteomes" id="UP000280586">
    <property type="component" value="Chromosome"/>
</dbReference>
<evidence type="ECO:0000256" key="2">
    <source>
        <dbReference type="SAM" id="Phobius"/>
    </source>
</evidence>
<proteinExistence type="predicted"/>
<dbReference type="InterPro" id="IPR014195">
    <property type="entry name" value="Spore_III_AG"/>
</dbReference>
<dbReference type="EMBL" id="CP023671">
    <property type="protein sequence ID" value="AYE35642.1"/>
    <property type="molecule type" value="Genomic_DNA"/>
</dbReference>
<organism evidence="3 5">
    <name type="scientific">Clostridium septicum</name>
    <dbReference type="NCBI Taxonomy" id="1504"/>
    <lineage>
        <taxon>Bacteria</taxon>
        <taxon>Bacillati</taxon>
        <taxon>Bacillota</taxon>
        <taxon>Clostridia</taxon>
        <taxon>Eubacteriales</taxon>
        <taxon>Clostridiaceae</taxon>
        <taxon>Clostridium</taxon>
    </lineage>
</organism>
<feature type="region of interest" description="Disordered" evidence="1">
    <location>
        <begin position="47"/>
        <end position="69"/>
    </location>
</feature>
<feature type="region of interest" description="Disordered" evidence="1">
    <location>
        <begin position="111"/>
        <end position="145"/>
    </location>
</feature>
<keyword evidence="2" id="KW-0812">Transmembrane</keyword>
<sequence>MGKDNFKKELTSILSNPKFLNIVSIALVIAFVLLAISFLSTNRKKEAKATDGPSISEANNKDTSNTPKEILDYEEVQKKELKEILTKMDGVGVVDVMMYFESSEVKVPAINENTQVSKTEESDKDGGKRVNTQKNDGSQVVMSGNGSENEPFILKTYKPKITGIVIVAEGADNSKIKYDIQTAISSLYGISLDKVNVYPMKN</sequence>
<reference evidence="4" key="2">
    <citation type="submission" date="2022-06" db="EMBL/GenBank/DDBJ databases">
        <authorList>
            <person name="Holder M.E."/>
            <person name="Ajami N.J."/>
            <person name="Petrosino J.F."/>
        </authorList>
    </citation>
    <scope>NUCLEOTIDE SEQUENCE</scope>
    <source>
        <strain evidence="4">RMA 8861</strain>
    </source>
</reference>
<evidence type="ECO:0000256" key="1">
    <source>
        <dbReference type="SAM" id="MobiDB-lite"/>
    </source>
</evidence>
<evidence type="ECO:0000313" key="3">
    <source>
        <dbReference type="EMBL" id="AYE35642.1"/>
    </source>
</evidence>
<keyword evidence="2" id="KW-0472">Membrane</keyword>
<keyword evidence="6" id="KW-1185">Reference proteome</keyword>
<feature type="compositionally biased region" description="Polar residues" evidence="1">
    <location>
        <begin position="56"/>
        <end position="67"/>
    </location>
</feature>
<reference evidence="3 5" key="1">
    <citation type="submission" date="2017-09" db="EMBL/GenBank/DDBJ databases">
        <authorList>
            <person name="Thomas P."/>
            <person name="Seyboldt C."/>
        </authorList>
    </citation>
    <scope>NUCLEOTIDE SEQUENCE [LARGE SCALE GENOMIC DNA]</scope>
    <source>
        <strain evidence="3 5">DSM 7534</strain>
    </source>
</reference>
<keyword evidence="2" id="KW-1133">Transmembrane helix</keyword>
<evidence type="ECO:0000313" key="6">
    <source>
        <dbReference type="Proteomes" id="UP001055437"/>
    </source>
</evidence>
<evidence type="ECO:0000313" key="5">
    <source>
        <dbReference type="Proteomes" id="UP000280586"/>
    </source>
</evidence>
<evidence type="ECO:0000313" key="4">
    <source>
        <dbReference type="EMBL" id="USS02246.1"/>
    </source>
</evidence>
<dbReference type="Proteomes" id="UP001055437">
    <property type="component" value="Chromosome"/>
</dbReference>
<dbReference type="EMBL" id="CP099799">
    <property type="protein sequence ID" value="USS02246.1"/>
    <property type="molecule type" value="Genomic_DNA"/>
</dbReference>